<reference evidence="1 2" key="1">
    <citation type="submission" date="2019-10" db="EMBL/GenBank/DDBJ databases">
        <title>Whole genome shotgun sequence of Acrocarpospora macrocephala NBRC 16266.</title>
        <authorList>
            <person name="Ichikawa N."/>
            <person name="Kimura A."/>
            <person name="Kitahashi Y."/>
            <person name="Komaki H."/>
            <person name="Oguchi A."/>
        </authorList>
    </citation>
    <scope>NUCLEOTIDE SEQUENCE [LARGE SCALE GENOMIC DNA]</scope>
    <source>
        <strain evidence="1 2">NBRC 16266</strain>
    </source>
</reference>
<evidence type="ECO:0000313" key="1">
    <source>
        <dbReference type="EMBL" id="GES10845.1"/>
    </source>
</evidence>
<comment type="caution">
    <text evidence="1">The sequence shown here is derived from an EMBL/GenBank/DDBJ whole genome shotgun (WGS) entry which is preliminary data.</text>
</comment>
<dbReference type="Proteomes" id="UP000331127">
    <property type="component" value="Unassembled WGS sequence"/>
</dbReference>
<keyword evidence="2" id="KW-1185">Reference proteome</keyword>
<organism evidence="1 2">
    <name type="scientific">Acrocarpospora macrocephala</name>
    <dbReference type="NCBI Taxonomy" id="150177"/>
    <lineage>
        <taxon>Bacteria</taxon>
        <taxon>Bacillati</taxon>
        <taxon>Actinomycetota</taxon>
        <taxon>Actinomycetes</taxon>
        <taxon>Streptosporangiales</taxon>
        <taxon>Streptosporangiaceae</taxon>
        <taxon>Acrocarpospora</taxon>
    </lineage>
</organism>
<dbReference type="EMBL" id="BLAE01000024">
    <property type="protein sequence ID" value="GES10845.1"/>
    <property type="molecule type" value="Genomic_DNA"/>
</dbReference>
<accession>A0A5M3WNG8</accession>
<name>A0A5M3WNG8_9ACTN</name>
<evidence type="ECO:0000313" key="2">
    <source>
        <dbReference type="Proteomes" id="UP000331127"/>
    </source>
</evidence>
<sequence>MPRSVGIFPNFPDRSFESVIAVVLPPTQPVVSPRAPPDPVVSPRAPPGPASAVIAVTMPDPGAQWFSYPARFSPRAPPGPGIAVIAVTKSHLGVQWLSYFPGSGRPR</sequence>
<dbReference type="AlphaFoldDB" id="A0A5M3WNG8"/>
<protein>
    <submittedName>
        <fullName evidence="1">Uncharacterized protein</fullName>
    </submittedName>
</protein>
<proteinExistence type="predicted"/>
<gene>
    <name evidence="1" type="ORF">Amac_044420</name>
</gene>